<dbReference type="Proteomes" id="UP000636004">
    <property type="component" value="Unassembled WGS sequence"/>
</dbReference>
<dbReference type="SUPFAM" id="SSF159888">
    <property type="entry name" value="YdhG-like"/>
    <property type="match status" value="1"/>
</dbReference>
<dbReference type="EMBL" id="BMWZ01000004">
    <property type="protein sequence ID" value="GGZ80791.1"/>
    <property type="molecule type" value="Genomic_DNA"/>
</dbReference>
<dbReference type="AlphaFoldDB" id="A0A918V934"/>
<dbReference type="RefSeq" id="WP_189360435.1">
    <property type="nucleotide sequence ID" value="NZ_BMWZ01000004.1"/>
</dbReference>
<organism evidence="2 3">
    <name type="scientific">Algibacter mikhailovii</name>
    <dbReference type="NCBI Taxonomy" id="425498"/>
    <lineage>
        <taxon>Bacteria</taxon>
        <taxon>Pseudomonadati</taxon>
        <taxon>Bacteroidota</taxon>
        <taxon>Flavobacteriia</taxon>
        <taxon>Flavobacteriales</taxon>
        <taxon>Flavobacteriaceae</taxon>
        <taxon>Algibacter</taxon>
    </lineage>
</organism>
<dbReference type="Pfam" id="PF13376">
    <property type="entry name" value="OmdA"/>
    <property type="match status" value="1"/>
</dbReference>
<proteinExistence type="predicted"/>
<evidence type="ECO:0000313" key="2">
    <source>
        <dbReference type="EMBL" id="GGZ80791.1"/>
    </source>
</evidence>
<dbReference type="Pfam" id="PF08818">
    <property type="entry name" value="DUF1801"/>
    <property type="match status" value="1"/>
</dbReference>
<reference evidence="2" key="1">
    <citation type="journal article" date="2014" name="Int. J. Syst. Evol. Microbiol.">
        <title>Complete genome sequence of Corynebacterium casei LMG S-19264T (=DSM 44701T), isolated from a smear-ripened cheese.</title>
        <authorList>
            <consortium name="US DOE Joint Genome Institute (JGI-PGF)"/>
            <person name="Walter F."/>
            <person name="Albersmeier A."/>
            <person name="Kalinowski J."/>
            <person name="Ruckert C."/>
        </authorList>
    </citation>
    <scope>NUCLEOTIDE SEQUENCE</scope>
    <source>
        <strain evidence="2">KCTC 12710</strain>
    </source>
</reference>
<reference evidence="2" key="2">
    <citation type="submission" date="2020-09" db="EMBL/GenBank/DDBJ databases">
        <authorList>
            <person name="Sun Q."/>
            <person name="Kim S."/>
        </authorList>
    </citation>
    <scope>NUCLEOTIDE SEQUENCE</scope>
    <source>
        <strain evidence="2">KCTC 12710</strain>
    </source>
</reference>
<protein>
    <recommendedName>
        <fullName evidence="1">YdhG-like domain-containing protein</fullName>
    </recommendedName>
</protein>
<evidence type="ECO:0000313" key="3">
    <source>
        <dbReference type="Proteomes" id="UP000636004"/>
    </source>
</evidence>
<name>A0A918V934_9FLAO</name>
<accession>A0A918V934</accession>
<sequence>MKKVNSVEEYIELHENFSDALTLLRAVILKTELKEHIKWGAPEYSINNKNVISLGAFKNHLAICFFNGVFLTDPYNLIKNIEEGKTKAMRQIRFNSIEDINTNIINTYILEAIQNQKLNKEIKPDRTKKQVVIPSELQTMLNSDKTLNNCFESLSNSKQREYCEYIMTAKRESTKQNRISKIIPLISASKGLYDKYKNC</sequence>
<keyword evidence="3" id="KW-1185">Reference proteome</keyword>
<evidence type="ECO:0000259" key="1">
    <source>
        <dbReference type="Pfam" id="PF08818"/>
    </source>
</evidence>
<dbReference type="Gene3D" id="3.90.1150.200">
    <property type="match status" value="1"/>
</dbReference>
<gene>
    <name evidence="2" type="ORF">GCM10007028_17680</name>
</gene>
<dbReference type="InterPro" id="IPR014922">
    <property type="entry name" value="YdhG-like"/>
</dbReference>
<feature type="domain" description="YdhG-like" evidence="1">
    <location>
        <begin position="19"/>
        <end position="113"/>
    </location>
</feature>
<comment type="caution">
    <text evidence="2">The sequence shown here is derived from an EMBL/GenBank/DDBJ whole genome shotgun (WGS) entry which is preliminary data.</text>
</comment>